<evidence type="ECO:0000313" key="2">
    <source>
        <dbReference type="Proteomes" id="UP000000600"/>
    </source>
</evidence>
<keyword evidence="2" id="KW-1185">Reference proteome</keyword>
<name>A0C0Q9_PARTE</name>
<proteinExistence type="predicted"/>
<dbReference type="EMBL" id="CT868031">
    <property type="protein sequence ID" value="CAK64376.1"/>
    <property type="molecule type" value="Genomic_DNA"/>
</dbReference>
<gene>
    <name evidence="1" type="ORF">GSPATT00033852001</name>
</gene>
<sequence>MSNYVISAADQLIIQSGTPFNCEIVHPGKSCEMNILSNLPRIMRSNSKVYLPVHLIPFLLYKRKQFMKKQQQYPQPNSPLSTLGRALVSYFKSICFLSFMVQILRYNWCKQKNLLKKVDPFVPLSGGFISSFALLLESNTRAMEICLSIVPRFCETIINLLKSRGKMIDIPRGDVIVFSFVIAIIHYYYQHDVIQLVQQQPKSLKNTYYKVFEKIWGIN</sequence>
<dbReference type="RefSeq" id="XP_001431774.1">
    <property type="nucleotide sequence ID" value="XM_001431737.2"/>
</dbReference>
<dbReference type="InParanoid" id="A0C0Q9"/>
<dbReference type="KEGG" id="ptm:GSPATT00033852001"/>
<dbReference type="Proteomes" id="UP000000600">
    <property type="component" value="Unassembled WGS sequence"/>
</dbReference>
<organism evidence="1 2">
    <name type="scientific">Paramecium tetraurelia</name>
    <dbReference type="NCBI Taxonomy" id="5888"/>
    <lineage>
        <taxon>Eukaryota</taxon>
        <taxon>Sar</taxon>
        <taxon>Alveolata</taxon>
        <taxon>Ciliophora</taxon>
        <taxon>Intramacronucleata</taxon>
        <taxon>Oligohymenophorea</taxon>
        <taxon>Peniculida</taxon>
        <taxon>Parameciidae</taxon>
        <taxon>Paramecium</taxon>
    </lineage>
</organism>
<dbReference type="InterPro" id="IPR026749">
    <property type="entry name" value="Tmem135"/>
</dbReference>
<dbReference type="PANTHER" id="PTHR12459">
    <property type="entry name" value="TRANSMEMBRANE PROTEIN 135-RELATED"/>
    <property type="match status" value="1"/>
</dbReference>
<dbReference type="eggNOG" id="KOG1398">
    <property type="taxonomic scope" value="Eukaryota"/>
</dbReference>
<dbReference type="HOGENOM" id="CLU_1356970_0_0_1"/>
<dbReference type="OMA" id="FCETIIN"/>
<dbReference type="GeneID" id="5017558"/>
<accession>A0C0Q9</accession>
<evidence type="ECO:0008006" key="3">
    <source>
        <dbReference type="Google" id="ProtNLM"/>
    </source>
</evidence>
<reference evidence="1 2" key="1">
    <citation type="journal article" date="2006" name="Nature">
        <title>Global trends of whole-genome duplications revealed by the ciliate Paramecium tetraurelia.</title>
        <authorList>
            <consortium name="Genoscope"/>
            <person name="Aury J.-M."/>
            <person name="Jaillon O."/>
            <person name="Duret L."/>
            <person name="Noel B."/>
            <person name="Jubin C."/>
            <person name="Porcel B.M."/>
            <person name="Segurens B."/>
            <person name="Daubin V."/>
            <person name="Anthouard V."/>
            <person name="Aiach N."/>
            <person name="Arnaiz O."/>
            <person name="Billaut A."/>
            <person name="Beisson J."/>
            <person name="Blanc I."/>
            <person name="Bouhouche K."/>
            <person name="Camara F."/>
            <person name="Duharcourt S."/>
            <person name="Guigo R."/>
            <person name="Gogendeau D."/>
            <person name="Katinka M."/>
            <person name="Keller A.-M."/>
            <person name="Kissmehl R."/>
            <person name="Klotz C."/>
            <person name="Koll F."/>
            <person name="Le Moue A."/>
            <person name="Lepere C."/>
            <person name="Malinsky S."/>
            <person name="Nowacki M."/>
            <person name="Nowak J.K."/>
            <person name="Plattner H."/>
            <person name="Poulain J."/>
            <person name="Ruiz F."/>
            <person name="Serrano V."/>
            <person name="Zagulski M."/>
            <person name="Dessen P."/>
            <person name="Betermier M."/>
            <person name="Weissenbach J."/>
            <person name="Scarpelli C."/>
            <person name="Schachter V."/>
            <person name="Sperling L."/>
            <person name="Meyer E."/>
            <person name="Cohen J."/>
            <person name="Wincker P."/>
        </authorList>
    </citation>
    <scope>NUCLEOTIDE SEQUENCE [LARGE SCALE GENOMIC DNA]</scope>
    <source>
        <strain evidence="1 2">Stock d4-2</strain>
    </source>
</reference>
<evidence type="ECO:0000313" key="1">
    <source>
        <dbReference type="EMBL" id="CAK64376.1"/>
    </source>
</evidence>
<dbReference type="AlphaFoldDB" id="A0C0Q9"/>
<protein>
    <recommendedName>
        <fullName evidence="3">Transmembrane protein 135 N-terminal domain-containing protein</fullName>
    </recommendedName>
</protein>
<dbReference type="PANTHER" id="PTHR12459:SF15">
    <property type="entry name" value="TRANSMEMBRANE PROTEIN 135"/>
    <property type="match status" value="1"/>
</dbReference>
<dbReference type="OrthoDB" id="287904at2759"/>